<gene>
    <name evidence="9" type="ORF">GCM10009821_05630</name>
</gene>
<keyword evidence="6 7" id="KW-0472">Membrane</keyword>
<dbReference type="InterPro" id="IPR004869">
    <property type="entry name" value="MMPL_dom"/>
</dbReference>
<feature type="domain" description="Membrane transport protein MMPL" evidence="8">
    <location>
        <begin position="38"/>
        <end position="279"/>
    </location>
</feature>
<keyword evidence="10" id="KW-1185">Reference proteome</keyword>
<feature type="transmembrane region" description="Helical" evidence="7">
    <location>
        <begin position="204"/>
        <end position="225"/>
    </location>
</feature>
<comment type="subcellular location">
    <subcellularLocation>
        <location evidence="1">Cell membrane</location>
        <topology evidence="1">Multi-pass membrane protein</topology>
    </subcellularLocation>
</comment>
<comment type="similarity">
    <text evidence="2">Belongs to the resistance-nodulation-cell division (RND) (TC 2.A.6) family. MmpL subfamily.</text>
</comment>
<keyword evidence="3" id="KW-1003">Cell membrane</keyword>
<feature type="transmembrane region" description="Helical" evidence="7">
    <location>
        <begin position="177"/>
        <end position="197"/>
    </location>
</feature>
<dbReference type="Gene3D" id="1.20.1640.10">
    <property type="entry name" value="Multidrug efflux transporter AcrB transmembrane domain"/>
    <property type="match status" value="1"/>
</dbReference>
<evidence type="ECO:0000313" key="10">
    <source>
        <dbReference type="Proteomes" id="UP001501480"/>
    </source>
</evidence>
<protein>
    <recommendedName>
        <fullName evidence="8">Membrane transport protein MMPL domain-containing protein</fullName>
    </recommendedName>
</protein>
<dbReference type="RefSeq" id="WP_344324010.1">
    <property type="nucleotide sequence ID" value="NZ_BAAAPY010000001.1"/>
</dbReference>
<evidence type="ECO:0000313" key="9">
    <source>
        <dbReference type="EMBL" id="GAA2070998.1"/>
    </source>
</evidence>
<evidence type="ECO:0000256" key="1">
    <source>
        <dbReference type="ARBA" id="ARBA00004651"/>
    </source>
</evidence>
<evidence type="ECO:0000259" key="8">
    <source>
        <dbReference type="Pfam" id="PF03176"/>
    </source>
</evidence>
<reference evidence="9 10" key="1">
    <citation type="journal article" date="2019" name="Int. J. Syst. Evol. Microbiol.">
        <title>The Global Catalogue of Microorganisms (GCM) 10K type strain sequencing project: providing services to taxonomists for standard genome sequencing and annotation.</title>
        <authorList>
            <consortium name="The Broad Institute Genomics Platform"/>
            <consortium name="The Broad Institute Genome Sequencing Center for Infectious Disease"/>
            <person name="Wu L."/>
            <person name="Ma J."/>
        </authorList>
    </citation>
    <scope>NUCLEOTIDE SEQUENCE [LARGE SCALE GENOMIC DNA]</scope>
    <source>
        <strain evidence="9 10">JCM 15749</strain>
    </source>
</reference>
<comment type="caution">
    <text evidence="9">The sequence shown here is derived from an EMBL/GenBank/DDBJ whole genome shotgun (WGS) entry which is preliminary data.</text>
</comment>
<name>A0ABN2VSA0_9ACTN</name>
<dbReference type="Proteomes" id="UP001501480">
    <property type="component" value="Unassembled WGS sequence"/>
</dbReference>
<sequence>MGHRFPAIVVLGWVLAAAALSLLVTPLGTVVERSSTAFLPEDSPTLQGLRVMDTAFGSGDTQSYVFVVITDDDGLGDGERRVYADLVSTLEDEPERVSEVQDYLGQPQARRSMTSKDGQATYLVVGLRSAVGSPASDEDVKWLRSAVEDLDAPPGTEVHVTGDPAMISDLTTAVNEASLKITAVSLFLLVGILWLVYRRVTTVLVSLVTIGVALLCTRGALAWAGEQGLALSTYTDAFVVAITLGAGTDYCVFLISRFREEYGNGLEPLDAVAEAVSRGGVRCSV</sequence>
<dbReference type="InterPro" id="IPR050545">
    <property type="entry name" value="Mycobact_MmpL"/>
</dbReference>
<dbReference type="EMBL" id="BAAAPY010000001">
    <property type="protein sequence ID" value="GAA2070998.1"/>
    <property type="molecule type" value="Genomic_DNA"/>
</dbReference>
<proteinExistence type="inferred from homology"/>
<evidence type="ECO:0000256" key="3">
    <source>
        <dbReference type="ARBA" id="ARBA00022475"/>
    </source>
</evidence>
<evidence type="ECO:0000256" key="7">
    <source>
        <dbReference type="SAM" id="Phobius"/>
    </source>
</evidence>
<dbReference type="PANTHER" id="PTHR33406">
    <property type="entry name" value="MEMBRANE PROTEIN MJ1562-RELATED"/>
    <property type="match status" value="1"/>
</dbReference>
<dbReference type="Pfam" id="PF03176">
    <property type="entry name" value="MMPL"/>
    <property type="match status" value="1"/>
</dbReference>
<evidence type="ECO:0000256" key="5">
    <source>
        <dbReference type="ARBA" id="ARBA00022989"/>
    </source>
</evidence>
<evidence type="ECO:0000256" key="4">
    <source>
        <dbReference type="ARBA" id="ARBA00022692"/>
    </source>
</evidence>
<feature type="transmembrane region" description="Helical" evidence="7">
    <location>
        <begin position="237"/>
        <end position="255"/>
    </location>
</feature>
<keyword evidence="5 7" id="KW-1133">Transmembrane helix</keyword>
<accession>A0ABN2VSA0</accession>
<dbReference type="PANTHER" id="PTHR33406:SF6">
    <property type="entry name" value="MEMBRANE PROTEIN YDGH-RELATED"/>
    <property type="match status" value="1"/>
</dbReference>
<dbReference type="SUPFAM" id="SSF82866">
    <property type="entry name" value="Multidrug efflux transporter AcrB transmembrane domain"/>
    <property type="match status" value="1"/>
</dbReference>
<keyword evidence="4 7" id="KW-0812">Transmembrane</keyword>
<evidence type="ECO:0000256" key="6">
    <source>
        <dbReference type="ARBA" id="ARBA00023136"/>
    </source>
</evidence>
<evidence type="ECO:0000256" key="2">
    <source>
        <dbReference type="ARBA" id="ARBA00010157"/>
    </source>
</evidence>
<organism evidence="9 10">
    <name type="scientific">Aeromicrobium halocynthiae</name>
    <dbReference type="NCBI Taxonomy" id="560557"/>
    <lineage>
        <taxon>Bacteria</taxon>
        <taxon>Bacillati</taxon>
        <taxon>Actinomycetota</taxon>
        <taxon>Actinomycetes</taxon>
        <taxon>Propionibacteriales</taxon>
        <taxon>Nocardioidaceae</taxon>
        <taxon>Aeromicrobium</taxon>
    </lineage>
</organism>